<evidence type="ECO:0000256" key="2">
    <source>
        <dbReference type="ARBA" id="ARBA00011643"/>
    </source>
</evidence>
<keyword evidence="7" id="KW-0378">Hydrolase</keyword>
<reference evidence="7" key="2">
    <citation type="submission" date="2020-09" db="EMBL/GenBank/DDBJ databases">
        <authorList>
            <person name="Sun Q."/>
            <person name="Ohkuma M."/>
        </authorList>
    </citation>
    <scope>NUCLEOTIDE SEQUENCE</scope>
    <source>
        <strain evidence="7">JCM 1480</strain>
    </source>
</reference>
<dbReference type="AlphaFoldDB" id="A0A8H9G9P0"/>
<dbReference type="Gene3D" id="3.40.1390.30">
    <property type="entry name" value="NIF3 (NGG1p interacting factor 3)-like"/>
    <property type="match status" value="2"/>
</dbReference>
<reference evidence="8 10" key="3">
    <citation type="submission" date="2021-01" db="EMBL/GenBank/DDBJ databases">
        <title>Sequencing the genomes of 1000 actinobacteria strains.</title>
        <authorList>
            <person name="Klenk H.-P."/>
        </authorList>
    </citation>
    <scope>NUCLEOTIDE SEQUENCE [LARGE SCALE GENOMIC DNA]</scope>
    <source>
        <strain evidence="8 10">DSM 20542</strain>
    </source>
</reference>
<dbReference type="Proteomes" id="UP000648535">
    <property type="component" value="Unassembled WGS sequence"/>
</dbReference>
<keyword evidence="10" id="KW-1185">Reference proteome</keyword>
<dbReference type="NCBIfam" id="TIGR00486">
    <property type="entry name" value="YbgI_SA1388"/>
    <property type="match status" value="1"/>
</dbReference>
<comment type="similarity">
    <text evidence="1">Belongs to the GTP cyclohydrolase I type 2/NIF3 family.</text>
</comment>
<dbReference type="FunFam" id="3.40.1390.30:FF:000001">
    <property type="entry name" value="GTP cyclohydrolase 1 type 2"/>
    <property type="match status" value="1"/>
</dbReference>
<dbReference type="GO" id="GO:0005737">
    <property type="term" value="C:cytoplasm"/>
    <property type="evidence" value="ECO:0007669"/>
    <property type="project" value="TreeGrafter"/>
</dbReference>
<organism evidence="7 9">
    <name type="scientific">Curtobacterium luteum</name>
    <dbReference type="NCBI Taxonomy" id="33881"/>
    <lineage>
        <taxon>Bacteria</taxon>
        <taxon>Bacillati</taxon>
        <taxon>Actinomycetota</taxon>
        <taxon>Actinomycetes</taxon>
        <taxon>Micrococcales</taxon>
        <taxon>Microbacteriaceae</taxon>
        <taxon>Curtobacterium</taxon>
    </lineage>
</organism>
<dbReference type="InterPro" id="IPR036069">
    <property type="entry name" value="DUF34/NIF3_sf"/>
</dbReference>
<dbReference type="SUPFAM" id="SSF102705">
    <property type="entry name" value="NIF3 (NGG1p interacting factor 3)-like"/>
    <property type="match status" value="1"/>
</dbReference>
<evidence type="ECO:0000256" key="6">
    <source>
        <dbReference type="SAM" id="MobiDB-lite"/>
    </source>
</evidence>
<dbReference type="PANTHER" id="PTHR13799:SF14">
    <property type="entry name" value="GTP CYCLOHYDROLASE 1 TYPE 2 HOMOLOG"/>
    <property type="match status" value="1"/>
</dbReference>
<feature type="binding site" evidence="5">
    <location>
        <position position="65"/>
    </location>
    <ligand>
        <name>a divalent metal cation</name>
        <dbReference type="ChEBI" id="CHEBI:60240"/>
        <label>1</label>
    </ligand>
</feature>
<evidence type="ECO:0000313" key="10">
    <source>
        <dbReference type="Proteomes" id="UP000746584"/>
    </source>
</evidence>
<evidence type="ECO:0000256" key="3">
    <source>
        <dbReference type="ARBA" id="ARBA00022112"/>
    </source>
</evidence>
<dbReference type="GO" id="GO:0016787">
    <property type="term" value="F:hydrolase activity"/>
    <property type="evidence" value="ECO:0007669"/>
    <property type="project" value="UniProtKB-KW"/>
</dbReference>
<dbReference type="Proteomes" id="UP000746584">
    <property type="component" value="Unassembled WGS sequence"/>
</dbReference>
<feature type="binding site" evidence="5">
    <location>
        <position position="104"/>
    </location>
    <ligand>
        <name>a divalent metal cation</name>
        <dbReference type="ChEBI" id="CHEBI:60240"/>
        <label>1</label>
    </ligand>
</feature>
<evidence type="ECO:0000313" key="7">
    <source>
        <dbReference type="EMBL" id="GGK90877.1"/>
    </source>
</evidence>
<dbReference type="EMBL" id="BMOI01000001">
    <property type="protein sequence ID" value="GGK90877.1"/>
    <property type="molecule type" value="Genomic_DNA"/>
</dbReference>
<accession>A0A8H9G9P0</accession>
<proteinExistence type="inferred from homology"/>
<protein>
    <recommendedName>
        <fullName evidence="3">GTP cyclohydrolase 1 type 2 homolog</fullName>
    </recommendedName>
</protein>
<dbReference type="Pfam" id="PF01784">
    <property type="entry name" value="DUF34_NIF3"/>
    <property type="match status" value="1"/>
</dbReference>
<comment type="subunit">
    <text evidence="2">Homohexamer.</text>
</comment>
<gene>
    <name evidence="7" type="ORF">GCM10009769_06230</name>
    <name evidence="8" type="ORF">JOE58_000634</name>
</gene>
<sequence>MPKLREILDVVEQLWPSAGSESWDAVGLVAGDPDADVHHVHLAVDAVPATASETVRLGADLLLTHHPLLLRGVTTVAESTYKGSVIATLVRGGAGLLAAHTNADVVTTGTSAVLADRLGLVDQRPIQPGADPATGIGRVGTLAEPTTLGALARSLVDLLPGTATGVRVSGGYDDPVRTVALCAGAGDSLLGHPAVLGADVYVTSDLRHHPASEFREQAMLGRGPALIDTSHWATEWLWLDIAAAELAAATGVRVTVSDLRTDPWDFAVLPAAEPTGRPGPADHPEPTAASGPSASAAAAADPTGAAAGTTPEAEGA</sequence>
<evidence type="ECO:0000256" key="1">
    <source>
        <dbReference type="ARBA" id="ARBA00006964"/>
    </source>
</evidence>
<name>A0A8H9G9P0_9MICO</name>
<dbReference type="InterPro" id="IPR002678">
    <property type="entry name" value="DUF34/NIF3"/>
</dbReference>
<dbReference type="PANTHER" id="PTHR13799">
    <property type="entry name" value="NGG1 INTERACTING FACTOR 3"/>
    <property type="match status" value="1"/>
</dbReference>
<keyword evidence="4 5" id="KW-0479">Metal-binding</keyword>
<feature type="binding site" evidence="5">
    <location>
        <position position="231"/>
    </location>
    <ligand>
        <name>a divalent metal cation</name>
        <dbReference type="ChEBI" id="CHEBI:60240"/>
        <label>1</label>
    </ligand>
</feature>
<feature type="binding site" evidence="5">
    <location>
        <position position="235"/>
    </location>
    <ligand>
        <name>a divalent metal cation</name>
        <dbReference type="ChEBI" id="CHEBI:60240"/>
        <label>1</label>
    </ligand>
</feature>
<feature type="binding site" evidence="5">
    <location>
        <position position="66"/>
    </location>
    <ligand>
        <name>a divalent metal cation</name>
        <dbReference type="ChEBI" id="CHEBI:60240"/>
        <label>1</label>
    </ligand>
</feature>
<feature type="region of interest" description="Disordered" evidence="6">
    <location>
        <begin position="270"/>
        <end position="316"/>
    </location>
</feature>
<reference evidence="7" key="1">
    <citation type="journal article" date="2014" name="Int. J. Syst. Evol. Microbiol.">
        <title>Complete genome sequence of Corynebacterium casei LMG S-19264T (=DSM 44701T), isolated from a smear-ripened cheese.</title>
        <authorList>
            <consortium name="US DOE Joint Genome Institute (JGI-PGF)"/>
            <person name="Walter F."/>
            <person name="Albersmeier A."/>
            <person name="Kalinowski J."/>
            <person name="Ruckert C."/>
        </authorList>
    </citation>
    <scope>NUCLEOTIDE SEQUENCE</scope>
    <source>
        <strain evidence="7">JCM 1480</strain>
    </source>
</reference>
<comment type="caution">
    <text evidence="7">The sequence shown here is derived from an EMBL/GenBank/DDBJ whole genome shotgun (WGS) entry which is preliminary data.</text>
</comment>
<evidence type="ECO:0000313" key="8">
    <source>
        <dbReference type="EMBL" id="MBM7801383.1"/>
    </source>
</evidence>
<dbReference type="GO" id="GO:0046872">
    <property type="term" value="F:metal ion binding"/>
    <property type="evidence" value="ECO:0007669"/>
    <property type="project" value="UniProtKB-KW"/>
</dbReference>
<evidence type="ECO:0000256" key="4">
    <source>
        <dbReference type="ARBA" id="ARBA00022723"/>
    </source>
</evidence>
<feature type="compositionally biased region" description="Low complexity" evidence="6">
    <location>
        <begin position="286"/>
        <end position="316"/>
    </location>
</feature>
<evidence type="ECO:0000256" key="5">
    <source>
        <dbReference type="PIRSR" id="PIRSR602678-1"/>
    </source>
</evidence>
<evidence type="ECO:0000313" key="9">
    <source>
        <dbReference type="Proteomes" id="UP000648535"/>
    </source>
</evidence>
<dbReference type="EMBL" id="JAFBCG010000001">
    <property type="protein sequence ID" value="MBM7801383.1"/>
    <property type="molecule type" value="Genomic_DNA"/>
</dbReference>